<dbReference type="Proteomes" id="UP001327560">
    <property type="component" value="Chromosome 1"/>
</dbReference>
<feature type="transmembrane region" description="Helical" evidence="1">
    <location>
        <begin position="36"/>
        <end position="54"/>
    </location>
</feature>
<dbReference type="EMBL" id="CP136890">
    <property type="protein sequence ID" value="WOK93887.1"/>
    <property type="molecule type" value="Genomic_DNA"/>
</dbReference>
<feature type="transmembrane region" description="Helical" evidence="1">
    <location>
        <begin position="70"/>
        <end position="91"/>
    </location>
</feature>
<evidence type="ECO:0000313" key="2">
    <source>
        <dbReference type="EMBL" id="WOK93887.1"/>
    </source>
</evidence>
<reference evidence="2 3" key="1">
    <citation type="submission" date="2023-10" db="EMBL/GenBank/DDBJ databases">
        <title>Chromosome-scale genome assembly provides insights into flower coloration mechanisms of Canna indica.</title>
        <authorList>
            <person name="Li C."/>
        </authorList>
    </citation>
    <scope>NUCLEOTIDE SEQUENCE [LARGE SCALE GENOMIC DNA]</scope>
    <source>
        <tissue evidence="2">Flower</tissue>
    </source>
</reference>
<accession>A0AAQ3JRI8</accession>
<dbReference type="PANTHER" id="PTHR46610:SF3">
    <property type="entry name" value="OS01G0238200 PROTEIN"/>
    <property type="match status" value="1"/>
</dbReference>
<evidence type="ECO:0000313" key="3">
    <source>
        <dbReference type="Proteomes" id="UP001327560"/>
    </source>
</evidence>
<sequence>MDHRRDEKDWLSALGFAFLTYNSATAVYRSINEPSAVAFVVIAYLDLVLLFWCLRRFETSSESNRGKYKAAVWSLATLLTAMFSHKVAAIMPWPVALIVYGMTVVTAGGGFWAFFVYREPPPADSKTSSN</sequence>
<dbReference type="PANTHER" id="PTHR46610">
    <property type="entry name" value="OS05G0181300 PROTEIN"/>
    <property type="match status" value="1"/>
</dbReference>
<gene>
    <name evidence="2" type="ORF">Cni_G02588</name>
</gene>
<feature type="transmembrane region" description="Helical" evidence="1">
    <location>
        <begin position="97"/>
        <end position="117"/>
    </location>
</feature>
<keyword evidence="1" id="KW-0472">Membrane</keyword>
<dbReference type="InterPro" id="IPR045501">
    <property type="entry name" value="DUF6490"/>
</dbReference>
<name>A0AAQ3JRI8_9LILI</name>
<dbReference type="AlphaFoldDB" id="A0AAQ3JRI8"/>
<keyword evidence="1" id="KW-0812">Transmembrane</keyword>
<organism evidence="2 3">
    <name type="scientific">Canna indica</name>
    <name type="common">Indian-shot</name>
    <dbReference type="NCBI Taxonomy" id="4628"/>
    <lineage>
        <taxon>Eukaryota</taxon>
        <taxon>Viridiplantae</taxon>
        <taxon>Streptophyta</taxon>
        <taxon>Embryophyta</taxon>
        <taxon>Tracheophyta</taxon>
        <taxon>Spermatophyta</taxon>
        <taxon>Magnoliopsida</taxon>
        <taxon>Liliopsida</taxon>
        <taxon>Zingiberales</taxon>
        <taxon>Cannaceae</taxon>
        <taxon>Canna</taxon>
    </lineage>
</organism>
<dbReference type="Pfam" id="PF20100">
    <property type="entry name" value="DUF6490"/>
    <property type="match status" value="1"/>
</dbReference>
<keyword evidence="3" id="KW-1185">Reference proteome</keyword>
<protein>
    <submittedName>
        <fullName evidence="2">Uncharacterized protein</fullName>
    </submittedName>
</protein>
<evidence type="ECO:0000256" key="1">
    <source>
        <dbReference type="SAM" id="Phobius"/>
    </source>
</evidence>
<keyword evidence="1" id="KW-1133">Transmembrane helix</keyword>
<proteinExistence type="predicted"/>